<evidence type="ECO:0000313" key="7">
    <source>
        <dbReference type="EMBL" id="GIL95009.1"/>
    </source>
</evidence>
<dbReference type="PANTHER" id="PTHR45188:SF2">
    <property type="entry name" value="DNAJ HOMOLOG SUBFAMILY C MEMBER 7"/>
    <property type="match status" value="1"/>
</dbReference>
<dbReference type="Pfam" id="PF14559">
    <property type="entry name" value="TPR_19"/>
    <property type="match status" value="1"/>
</dbReference>
<dbReference type="CDD" id="cd06257">
    <property type="entry name" value="DnaJ"/>
    <property type="match status" value="1"/>
</dbReference>
<reference evidence="6" key="1">
    <citation type="journal article" date="2021" name="Proc. Natl. Acad. Sci. U.S.A.">
        <title>Three genomes in the algal genus Volvox reveal the fate of a haploid sex-determining region after a transition to homothallism.</title>
        <authorList>
            <person name="Yamamoto K."/>
            <person name="Hamaji T."/>
            <person name="Kawai-Toyooka H."/>
            <person name="Matsuzaki R."/>
            <person name="Takahashi F."/>
            <person name="Nishimura Y."/>
            <person name="Kawachi M."/>
            <person name="Noguchi H."/>
            <person name="Minakuchi Y."/>
            <person name="Umen J.G."/>
            <person name="Toyoda A."/>
            <person name="Nozaki H."/>
        </authorList>
    </citation>
    <scope>NUCLEOTIDE SEQUENCE</scope>
    <source>
        <strain evidence="7">NIES-3785</strain>
        <strain evidence="6">NIES-3786</strain>
    </source>
</reference>
<evidence type="ECO:0000313" key="8">
    <source>
        <dbReference type="Proteomes" id="UP000747110"/>
    </source>
</evidence>
<dbReference type="Gene3D" id="1.25.40.10">
    <property type="entry name" value="Tetratricopeptide repeat domain"/>
    <property type="match status" value="1"/>
</dbReference>
<dbReference type="PANTHER" id="PTHR45188">
    <property type="entry name" value="DNAJ PROTEIN P58IPK HOMOLOG"/>
    <property type="match status" value="1"/>
</dbReference>
<evidence type="ECO:0000256" key="3">
    <source>
        <dbReference type="PROSITE-ProRule" id="PRU00339"/>
    </source>
</evidence>
<dbReference type="AlphaFoldDB" id="A0A8J4CGG0"/>
<sequence>MISRRRILARMILLIGLAQKPWSCLADVSQLLKLGDTAFANSEFNAAVRHYSSAIDLQSTVPLMYTKRAAAYINLRSLSQALRDLNKAVELDSKFIQGYLNRGKLQRQMCNFAAAERDFTSVLELKPGQKVADQELQRTRAAKAKLEAVQQAADRAAAAKAQQEAQGGSEEHGEAAAARNLELIRPTLESLYEDAADCVKAQVLEAEMLFSAAEYEQVVAVTGRILKTDDRQLDALVLRGRAYFYLADHDMAKRHFGEALKFDPDHPSARKEFNKVKDYDRKRARAQRALEAQDWLEAEKNFIDALHVDPNHRRGNEGLWLGLCKSRAALQRFDDAVSDCGNVLVLEPGNREVKLLLVRLLMDAERFEEAQVKAREFLGQHQQDGEFHELAREAERRLKMSKRKDYYKILGVEKSAGDREIKKAYRDLAKRYHPDKVSAEERTAAEAQFREVAEAYEVLSDEQKRTAYDNGQDLEEHARAEQQWGGFHHPGMHFTFRFG</sequence>
<evidence type="ECO:0000259" key="5">
    <source>
        <dbReference type="PROSITE" id="PS50076"/>
    </source>
</evidence>
<keyword evidence="1" id="KW-0677">Repeat</keyword>
<feature type="domain" description="J" evidence="5">
    <location>
        <begin position="405"/>
        <end position="472"/>
    </location>
</feature>
<dbReference type="Pfam" id="PF00226">
    <property type="entry name" value="DnaJ"/>
    <property type="match status" value="1"/>
</dbReference>
<evidence type="ECO:0000256" key="1">
    <source>
        <dbReference type="ARBA" id="ARBA00022737"/>
    </source>
</evidence>
<dbReference type="Proteomes" id="UP000722791">
    <property type="component" value="Unassembled WGS sequence"/>
</dbReference>
<dbReference type="SMART" id="SM00028">
    <property type="entry name" value="TPR"/>
    <property type="match status" value="6"/>
</dbReference>
<evidence type="ECO:0000313" key="6">
    <source>
        <dbReference type="EMBL" id="GIL81322.1"/>
    </source>
</evidence>
<dbReference type="EMBL" id="BNCQ01000002">
    <property type="protein sequence ID" value="GIL95009.1"/>
    <property type="molecule type" value="Genomic_DNA"/>
</dbReference>
<feature type="chain" id="PRO_5035391133" description="J domain-containing protein" evidence="4">
    <location>
        <begin position="27"/>
        <end position="499"/>
    </location>
</feature>
<keyword evidence="2 3" id="KW-0802">TPR repeat</keyword>
<evidence type="ECO:0000256" key="4">
    <source>
        <dbReference type="SAM" id="SignalP"/>
    </source>
</evidence>
<dbReference type="InterPro" id="IPR001623">
    <property type="entry name" value="DnaJ_domain"/>
</dbReference>
<evidence type="ECO:0000256" key="2">
    <source>
        <dbReference type="ARBA" id="ARBA00022803"/>
    </source>
</evidence>
<feature type="repeat" description="TPR" evidence="3">
    <location>
        <begin position="62"/>
        <end position="95"/>
    </location>
</feature>
<feature type="signal peptide" evidence="4">
    <location>
        <begin position="1"/>
        <end position="26"/>
    </location>
</feature>
<dbReference type="InterPro" id="IPR036869">
    <property type="entry name" value="J_dom_sf"/>
</dbReference>
<accession>A0A8J4CGG0</accession>
<dbReference type="InterPro" id="IPR018253">
    <property type="entry name" value="DnaJ_domain_CS"/>
</dbReference>
<name>A0A8J4CGG0_9CHLO</name>
<dbReference type="PROSITE" id="PS50076">
    <property type="entry name" value="DNAJ_2"/>
    <property type="match status" value="1"/>
</dbReference>
<dbReference type="EMBL" id="BNCP01000021">
    <property type="protein sequence ID" value="GIL81322.1"/>
    <property type="molecule type" value="Genomic_DNA"/>
</dbReference>
<feature type="repeat" description="TPR" evidence="3">
    <location>
        <begin position="233"/>
        <end position="266"/>
    </location>
</feature>
<dbReference type="Pfam" id="PF13181">
    <property type="entry name" value="TPR_8"/>
    <property type="match status" value="2"/>
</dbReference>
<dbReference type="InterPro" id="IPR019734">
    <property type="entry name" value="TPR_rpt"/>
</dbReference>
<dbReference type="OrthoDB" id="10250354at2759"/>
<dbReference type="PROSITE" id="PS00636">
    <property type="entry name" value="DNAJ_1"/>
    <property type="match status" value="1"/>
</dbReference>
<comment type="caution">
    <text evidence="6">The sequence shown here is derived from an EMBL/GenBank/DDBJ whole genome shotgun (WGS) entry which is preliminary data.</text>
</comment>
<dbReference type="InterPro" id="IPR011990">
    <property type="entry name" value="TPR-like_helical_dom_sf"/>
</dbReference>
<dbReference type="PRINTS" id="PR00625">
    <property type="entry name" value="JDOMAIN"/>
</dbReference>
<organism evidence="6 8">
    <name type="scientific">Volvox reticuliferus</name>
    <dbReference type="NCBI Taxonomy" id="1737510"/>
    <lineage>
        <taxon>Eukaryota</taxon>
        <taxon>Viridiplantae</taxon>
        <taxon>Chlorophyta</taxon>
        <taxon>core chlorophytes</taxon>
        <taxon>Chlorophyceae</taxon>
        <taxon>CS clade</taxon>
        <taxon>Chlamydomonadales</taxon>
        <taxon>Volvocaceae</taxon>
        <taxon>Volvox</taxon>
    </lineage>
</organism>
<dbReference type="PROSITE" id="PS50005">
    <property type="entry name" value="TPR"/>
    <property type="match status" value="3"/>
</dbReference>
<dbReference type="Proteomes" id="UP000747110">
    <property type="component" value="Unassembled WGS sequence"/>
</dbReference>
<dbReference type="Gene3D" id="1.10.287.110">
    <property type="entry name" value="DnaJ domain"/>
    <property type="match status" value="1"/>
</dbReference>
<keyword evidence="8" id="KW-1185">Reference proteome</keyword>
<dbReference type="SMART" id="SM00271">
    <property type="entry name" value="DnaJ"/>
    <property type="match status" value="1"/>
</dbReference>
<gene>
    <name evidence="6" type="ORF">Vretifemale_10254</name>
    <name evidence="7" type="ORF">Vretimale_1126</name>
</gene>
<proteinExistence type="predicted"/>
<dbReference type="SUPFAM" id="SSF46565">
    <property type="entry name" value="Chaperone J-domain"/>
    <property type="match status" value="1"/>
</dbReference>
<keyword evidence="4" id="KW-0732">Signal</keyword>
<protein>
    <recommendedName>
        <fullName evidence="5">J domain-containing protein</fullName>
    </recommendedName>
</protein>
<feature type="repeat" description="TPR" evidence="3">
    <location>
        <begin position="96"/>
        <end position="129"/>
    </location>
</feature>
<dbReference type="SUPFAM" id="SSF48452">
    <property type="entry name" value="TPR-like"/>
    <property type="match status" value="2"/>
</dbReference>